<dbReference type="Proteomes" id="UP000479114">
    <property type="component" value="Chromosome"/>
</dbReference>
<evidence type="ECO:0000313" key="1">
    <source>
        <dbReference type="EMBL" id="QHW32397.1"/>
    </source>
</evidence>
<gene>
    <name evidence="1" type="ORF">GZH47_17325</name>
</gene>
<evidence type="ECO:0000313" key="2">
    <source>
        <dbReference type="Proteomes" id="UP000479114"/>
    </source>
</evidence>
<organism evidence="1 2">
    <name type="scientific">Paenibacillus rhizovicinus</name>
    <dbReference type="NCBI Taxonomy" id="2704463"/>
    <lineage>
        <taxon>Bacteria</taxon>
        <taxon>Bacillati</taxon>
        <taxon>Bacillota</taxon>
        <taxon>Bacilli</taxon>
        <taxon>Bacillales</taxon>
        <taxon>Paenibacillaceae</taxon>
        <taxon>Paenibacillus</taxon>
    </lineage>
</organism>
<sequence length="85" mass="9218">MPSKKLKLGVPEQEGQLSMLFTKGGPRTGAGRKGIGETRKLSLTLPETAWAAIEALCEEHACSKSELLRAIIHDYLHATTKNGED</sequence>
<accession>A0A6C0P1R3</accession>
<reference evidence="1 2" key="1">
    <citation type="submission" date="2020-02" db="EMBL/GenBank/DDBJ databases">
        <title>Paenibacillus sp. nov., isolated from rhizosphere soil of tomato.</title>
        <authorList>
            <person name="Weon H.-Y."/>
            <person name="Lee S.A."/>
        </authorList>
    </citation>
    <scope>NUCLEOTIDE SEQUENCE [LARGE SCALE GENOMIC DNA]</scope>
    <source>
        <strain evidence="1 2">14171R-81</strain>
    </source>
</reference>
<proteinExistence type="predicted"/>
<dbReference type="RefSeq" id="WP_162642005.1">
    <property type="nucleotide sequence ID" value="NZ_CP048286.1"/>
</dbReference>
<dbReference type="AlphaFoldDB" id="A0A6C0P1R3"/>
<name>A0A6C0P1R3_9BACL</name>
<dbReference type="KEGG" id="prz:GZH47_17325"/>
<dbReference type="EMBL" id="CP048286">
    <property type="protein sequence ID" value="QHW32397.1"/>
    <property type="molecule type" value="Genomic_DNA"/>
</dbReference>
<dbReference type="InterPro" id="IPR013321">
    <property type="entry name" value="Arc_rbn_hlx_hlx"/>
</dbReference>
<dbReference type="GO" id="GO:0006355">
    <property type="term" value="P:regulation of DNA-templated transcription"/>
    <property type="evidence" value="ECO:0007669"/>
    <property type="project" value="InterPro"/>
</dbReference>
<dbReference type="Gene3D" id="1.10.1220.10">
    <property type="entry name" value="Met repressor-like"/>
    <property type="match status" value="1"/>
</dbReference>
<keyword evidence="2" id="KW-1185">Reference proteome</keyword>
<protein>
    <submittedName>
        <fullName evidence="1">Uncharacterized protein</fullName>
    </submittedName>
</protein>